<comment type="caution">
    <text evidence="2">The sequence shown here is derived from an EMBL/GenBank/DDBJ whole genome shotgun (WGS) entry which is preliminary data.</text>
</comment>
<protein>
    <submittedName>
        <fullName evidence="2">Uncharacterized protein</fullName>
    </submittedName>
</protein>
<dbReference type="EMBL" id="BKCJ010010379">
    <property type="protein sequence ID" value="GEU91315.1"/>
    <property type="molecule type" value="Genomic_DNA"/>
</dbReference>
<proteinExistence type="predicted"/>
<organism evidence="2">
    <name type="scientific">Tanacetum cinerariifolium</name>
    <name type="common">Dalmatian daisy</name>
    <name type="synonym">Chrysanthemum cinerariifolium</name>
    <dbReference type="NCBI Taxonomy" id="118510"/>
    <lineage>
        <taxon>Eukaryota</taxon>
        <taxon>Viridiplantae</taxon>
        <taxon>Streptophyta</taxon>
        <taxon>Embryophyta</taxon>
        <taxon>Tracheophyta</taxon>
        <taxon>Spermatophyta</taxon>
        <taxon>Magnoliopsida</taxon>
        <taxon>eudicotyledons</taxon>
        <taxon>Gunneridae</taxon>
        <taxon>Pentapetalae</taxon>
        <taxon>asterids</taxon>
        <taxon>campanulids</taxon>
        <taxon>Asterales</taxon>
        <taxon>Asteraceae</taxon>
        <taxon>Asteroideae</taxon>
        <taxon>Anthemideae</taxon>
        <taxon>Anthemidinae</taxon>
        <taxon>Tanacetum</taxon>
    </lineage>
</organism>
<feature type="compositionally biased region" description="Basic residues" evidence="1">
    <location>
        <begin position="438"/>
        <end position="450"/>
    </location>
</feature>
<sequence length="474" mass="53956">MAASTAATSSPPTANTIITIPKGVWFADLTARKGAFGFVANCLKRAFGSVFYGIPKAKRTFVGGRLNQPHPFWWRGRGGEMMGAAVVRWLQWWRWCWLLEMTAMVGVVTVGDAGEWRRVVTSGMVDLIDREKGSILGVRRKSSSEKFSDDGEMTFFLGLQKKQRLMKTKRKVTEVAQPSDPIEPVIDEAVNEEMDDSLERAATAATSLDAEQDGGAKKPWEMLLLRLEELRSLKGEGGQGLMGLKDYTKLDCLQEWNHLKMKVWVKRMHPGEDKGVYCITDENVFETEVDAAQIQVTNATTTPTILIDEVTLAQTLPELKDTNPRPRLKDFYQLAETLQAEEQQELNDEEKAILFIQLFKKRKKFFAAKRVEEKRNKPPTQAQQRKIMCTYLKNIEANKLTDLKNKSFDSIQKMFDRALKRVNTFVDNRTELVEKSSKKAKAKVIKGSSKRVREELEHENAKKQKIDDEKDKLS</sequence>
<evidence type="ECO:0000313" key="2">
    <source>
        <dbReference type="EMBL" id="GEU91315.1"/>
    </source>
</evidence>
<dbReference type="AlphaFoldDB" id="A0A6L2P2S2"/>
<feature type="region of interest" description="Disordered" evidence="1">
    <location>
        <begin position="437"/>
        <end position="474"/>
    </location>
</feature>
<name>A0A6L2P2S2_TANCI</name>
<gene>
    <name evidence="2" type="ORF">Tci_063293</name>
</gene>
<reference evidence="2" key="1">
    <citation type="journal article" date="2019" name="Sci. Rep.">
        <title>Draft genome of Tanacetum cinerariifolium, the natural source of mosquito coil.</title>
        <authorList>
            <person name="Yamashiro T."/>
            <person name="Shiraishi A."/>
            <person name="Satake H."/>
            <person name="Nakayama K."/>
        </authorList>
    </citation>
    <scope>NUCLEOTIDE SEQUENCE</scope>
</reference>
<feature type="compositionally biased region" description="Basic and acidic residues" evidence="1">
    <location>
        <begin position="451"/>
        <end position="474"/>
    </location>
</feature>
<accession>A0A6L2P2S2</accession>
<evidence type="ECO:0000256" key="1">
    <source>
        <dbReference type="SAM" id="MobiDB-lite"/>
    </source>
</evidence>